<organism evidence="1 2">
    <name type="scientific">Panicum virgatum</name>
    <name type="common">Blackwell switchgrass</name>
    <dbReference type="NCBI Taxonomy" id="38727"/>
    <lineage>
        <taxon>Eukaryota</taxon>
        <taxon>Viridiplantae</taxon>
        <taxon>Streptophyta</taxon>
        <taxon>Embryophyta</taxon>
        <taxon>Tracheophyta</taxon>
        <taxon>Spermatophyta</taxon>
        <taxon>Magnoliopsida</taxon>
        <taxon>Liliopsida</taxon>
        <taxon>Poales</taxon>
        <taxon>Poaceae</taxon>
        <taxon>PACMAD clade</taxon>
        <taxon>Panicoideae</taxon>
        <taxon>Panicodae</taxon>
        <taxon>Paniceae</taxon>
        <taxon>Panicinae</taxon>
        <taxon>Panicum</taxon>
        <taxon>Panicum sect. Hiantes</taxon>
    </lineage>
</organism>
<name>A0A8T0WXT1_PANVG</name>
<keyword evidence="2" id="KW-1185">Reference proteome</keyword>
<evidence type="ECO:0000313" key="2">
    <source>
        <dbReference type="Proteomes" id="UP000823388"/>
    </source>
</evidence>
<comment type="caution">
    <text evidence="1">The sequence shown here is derived from an EMBL/GenBank/DDBJ whole genome shotgun (WGS) entry which is preliminary data.</text>
</comment>
<accession>A0A8T0WXT1</accession>
<dbReference type="Proteomes" id="UP000823388">
    <property type="component" value="Chromosome 1N"/>
</dbReference>
<dbReference type="EMBL" id="CM029038">
    <property type="protein sequence ID" value="KAG2649713.1"/>
    <property type="molecule type" value="Genomic_DNA"/>
</dbReference>
<sequence>MCLVGFKHGICSVQLEVHFHFLGMILVKVDNRFNR</sequence>
<proteinExistence type="predicted"/>
<evidence type="ECO:0000313" key="1">
    <source>
        <dbReference type="EMBL" id="KAG2649713.1"/>
    </source>
</evidence>
<dbReference type="AlphaFoldDB" id="A0A8T0WXT1"/>
<protein>
    <submittedName>
        <fullName evidence="1">Uncharacterized protein</fullName>
    </submittedName>
</protein>
<reference evidence="1" key="1">
    <citation type="submission" date="2020-05" db="EMBL/GenBank/DDBJ databases">
        <title>WGS assembly of Panicum virgatum.</title>
        <authorList>
            <person name="Lovell J.T."/>
            <person name="Jenkins J."/>
            <person name="Shu S."/>
            <person name="Juenger T.E."/>
            <person name="Schmutz J."/>
        </authorList>
    </citation>
    <scope>NUCLEOTIDE SEQUENCE</scope>
    <source>
        <strain evidence="1">AP13</strain>
    </source>
</reference>
<gene>
    <name evidence="1" type="ORF">PVAP13_1NG128757</name>
</gene>